<dbReference type="Pfam" id="PF12307">
    <property type="entry name" value="DUF3631"/>
    <property type="match status" value="1"/>
</dbReference>
<name>F8AX31_9ACTN</name>
<dbReference type="HOGENOM" id="CLU_041012_1_0_11"/>
<accession>F8AX31</accession>
<keyword evidence="3" id="KW-1185">Reference proteome</keyword>
<dbReference type="STRING" id="656024.FsymDg_4357"/>
<evidence type="ECO:0000259" key="1">
    <source>
        <dbReference type="Pfam" id="PF12307"/>
    </source>
</evidence>
<dbReference type="RefSeq" id="WP_013875470.1">
    <property type="nucleotide sequence ID" value="NC_015656.1"/>
</dbReference>
<reference evidence="2 3" key="1">
    <citation type="submission" date="2011-05" db="EMBL/GenBank/DDBJ databases">
        <title>Complete sequence of chromosome of Frankia symbiont of Datisca glomerata.</title>
        <authorList>
            <consortium name="US DOE Joint Genome Institute"/>
            <person name="Lucas S."/>
            <person name="Han J."/>
            <person name="Lapidus A."/>
            <person name="Cheng J.-F."/>
            <person name="Goodwin L."/>
            <person name="Pitluck S."/>
            <person name="Peters L."/>
            <person name="Mikhailova N."/>
            <person name="Chertkov O."/>
            <person name="Teshima H."/>
            <person name="Han C."/>
            <person name="Tapia R."/>
            <person name="Land M."/>
            <person name="Hauser L."/>
            <person name="Kyrpides N."/>
            <person name="Ivanova N."/>
            <person name="Pagani I."/>
            <person name="Berry A."/>
            <person name="Pawlowski K."/>
            <person name="Persson T."/>
            <person name="Vanden Heuvel B."/>
            <person name="Benson D."/>
            <person name="Woyke T."/>
        </authorList>
    </citation>
    <scope>NUCLEOTIDE SEQUENCE [LARGE SCALE GENOMIC DNA]</scope>
    <source>
        <strain evidence="3">4085684</strain>
    </source>
</reference>
<evidence type="ECO:0000313" key="2">
    <source>
        <dbReference type="EMBL" id="AEH11610.1"/>
    </source>
</evidence>
<dbReference type="KEGG" id="fsy:FsymDg_4357"/>
<sequence>MTGPADPADGAAILDALHAALTRYVVLPSPAAADAVVLWIAATHAQPAWAHAPRLVIRAPEKRCGKSRLLDTVEATCHNPLITVNASTAAVYRSIDDDPPTLLVDEADTIFGGKNADTNEDLRGLLNAGHQRNRPAIRWDNTTRQLERCPTFAMAALAGIGAMPDTIEDRAVVIRMRRRAPGETVAPYRHRRDRPALRTLADHLHTWLRPHLATLADATPAMPVEDRAADTWEPLVAVADHAGGTWPARARTAVTVITAEATDTGQTSLRIRLLADCRTAFTGHTALSTGYLLDRLNADPEAPWPDLGPTGLTARRLADLLREYDIRSGNIRFPDGTQTKGYLAADFTDAWARYCPVDNPPAGGGVPTVPPVPAQVSPGRIEPVGRINRPSTPDAGPPAICIACRAPLDTDDGSHTHPACTVGNTHTG</sequence>
<dbReference type="eggNOG" id="COG0464">
    <property type="taxonomic scope" value="Bacteria"/>
</dbReference>
<organism evidence="2 3">
    <name type="scientific">Candidatus Protofrankia datiscae</name>
    <dbReference type="NCBI Taxonomy" id="2716812"/>
    <lineage>
        <taxon>Bacteria</taxon>
        <taxon>Bacillati</taxon>
        <taxon>Actinomycetota</taxon>
        <taxon>Actinomycetes</taxon>
        <taxon>Frankiales</taxon>
        <taxon>Frankiaceae</taxon>
        <taxon>Protofrankia</taxon>
    </lineage>
</organism>
<dbReference type="EMBL" id="CP002801">
    <property type="protein sequence ID" value="AEH11610.1"/>
    <property type="molecule type" value="Genomic_DNA"/>
</dbReference>
<protein>
    <submittedName>
        <fullName evidence="2">Putative phiRv2 prophage protein</fullName>
    </submittedName>
</protein>
<dbReference type="InterPro" id="IPR022081">
    <property type="entry name" value="DUF3631"/>
</dbReference>
<evidence type="ECO:0000313" key="3">
    <source>
        <dbReference type="Proteomes" id="UP000001549"/>
    </source>
</evidence>
<feature type="domain" description="DUF3631" evidence="1">
    <location>
        <begin position="175"/>
        <end position="354"/>
    </location>
</feature>
<proteinExistence type="predicted"/>
<dbReference type="Proteomes" id="UP000001549">
    <property type="component" value="Chromosome"/>
</dbReference>
<gene>
    <name evidence="2" type="ordered locus">FsymDg_4357</name>
</gene>
<dbReference type="AlphaFoldDB" id="F8AX31"/>